<reference evidence="2 3" key="1">
    <citation type="submission" date="2014-04" db="EMBL/GenBank/DDBJ databases">
        <title>Evolutionary Origins and Diversification of the Mycorrhizal Mutualists.</title>
        <authorList>
            <consortium name="DOE Joint Genome Institute"/>
            <consortium name="Mycorrhizal Genomics Consortium"/>
            <person name="Kohler A."/>
            <person name="Kuo A."/>
            <person name="Nagy L.G."/>
            <person name="Floudas D."/>
            <person name="Copeland A."/>
            <person name="Barry K.W."/>
            <person name="Cichocki N."/>
            <person name="Veneault-Fourrey C."/>
            <person name="LaButti K."/>
            <person name="Lindquist E.A."/>
            <person name="Lipzen A."/>
            <person name="Lundell T."/>
            <person name="Morin E."/>
            <person name="Murat C."/>
            <person name="Riley R."/>
            <person name="Ohm R."/>
            <person name="Sun H."/>
            <person name="Tunlid A."/>
            <person name="Henrissat B."/>
            <person name="Grigoriev I.V."/>
            <person name="Hibbett D.S."/>
            <person name="Martin F."/>
        </authorList>
    </citation>
    <scope>NUCLEOTIDE SEQUENCE [LARGE SCALE GENOMIC DNA]</scope>
    <source>
        <strain evidence="2 3">Koide BX008</strain>
    </source>
</reference>
<feature type="transmembrane region" description="Helical" evidence="1">
    <location>
        <begin position="301"/>
        <end position="328"/>
    </location>
</feature>
<name>A0A0C2X8R3_AMAMK</name>
<dbReference type="Proteomes" id="UP000054549">
    <property type="component" value="Unassembled WGS sequence"/>
</dbReference>
<organism evidence="2 3">
    <name type="scientific">Amanita muscaria (strain Koide BX008)</name>
    <dbReference type="NCBI Taxonomy" id="946122"/>
    <lineage>
        <taxon>Eukaryota</taxon>
        <taxon>Fungi</taxon>
        <taxon>Dikarya</taxon>
        <taxon>Basidiomycota</taxon>
        <taxon>Agaricomycotina</taxon>
        <taxon>Agaricomycetes</taxon>
        <taxon>Agaricomycetidae</taxon>
        <taxon>Agaricales</taxon>
        <taxon>Pluteineae</taxon>
        <taxon>Amanitaceae</taxon>
        <taxon>Amanita</taxon>
    </lineage>
</organism>
<feature type="transmembrane region" description="Helical" evidence="1">
    <location>
        <begin position="221"/>
        <end position="239"/>
    </location>
</feature>
<gene>
    <name evidence="2" type="ORF">M378DRAFT_10584</name>
</gene>
<keyword evidence="1" id="KW-1133">Transmembrane helix</keyword>
<dbReference type="InParanoid" id="A0A0C2X8R3"/>
<feature type="transmembrane region" description="Helical" evidence="1">
    <location>
        <begin position="125"/>
        <end position="144"/>
    </location>
</feature>
<feature type="transmembrane region" description="Helical" evidence="1">
    <location>
        <begin position="20"/>
        <end position="41"/>
    </location>
</feature>
<feature type="transmembrane region" description="Helical" evidence="1">
    <location>
        <begin position="165"/>
        <end position="186"/>
    </location>
</feature>
<proteinExistence type="predicted"/>
<sequence length="329" mass="36806">MSRCQPQDFPFGREPPIVTAYFAFAIIFAVLFFGQLVLALLTGIKKPRGDAFGTVTEQEVELLRPHRTRFTFLMTLMLMSLIIMYSLVATSLYYTSSITYTVNLTQDIINRLRTVGMASSCSFEIRNLLLFAVLVAVLDSGIKVSQLRRFSSTAKGIQGETNVKIIVMSCLVGFLAILTIGLITVLNEVNAETEQPVYTFVSSAKIVADTWSQFGVFQARIFIDVVLTIYYTVVAILMWRKKRMVAHEPNEADHNYSFRALERIVKYVCPLLILSTIHMIITDVLERPIITTIVVNNQTSLLFGFASNFIAGVIAILLNLALISVGYVL</sequence>
<keyword evidence="1" id="KW-0472">Membrane</keyword>
<feature type="transmembrane region" description="Helical" evidence="1">
    <location>
        <begin position="264"/>
        <end position="281"/>
    </location>
</feature>
<dbReference type="HOGENOM" id="CLU_879889_0_0_1"/>
<evidence type="ECO:0000256" key="1">
    <source>
        <dbReference type="SAM" id="Phobius"/>
    </source>
</evidence>
<dbReference type="AlphaFoldDB" id="A0A0C2X8R3"/>
<keyword evidence="3" id="KW-1185">Reference proteome</keyword>
<accession>A0A0C2X8R3</accession>
<evidence type="ECO:0000313" key="3">
    <source>
        <dbReference type="Proteomes" id="UP000054549"/>
    </source>
</evidence>
<protein>
    <submittedName>
        <fullName evidence="2">Uncharacterized protein</fullName>
    </submittedName>
</protein>
<evidence type="ECO:0000313" key="2">
    <source>
        <dbReference type="EMBL" id="KIL65701.1"/>
    </source>
</evidence>
<feature type="transmembrane region" description="Helical" evidence="1">
    <location>
        <begin position="72"/>
        <end position="94"/>
    </location>
</feature>
<dbReference type="EMBL" id="KN818240">
    <property type="protein sequence ID" value="KIL65701.1"/>
    <property type="molecule type" value="Genomic_DNA"/>
</dbReference>
<keyword evidence="1" id="KW-0812">Transmembrane</keyword>